<dbReference type="EMBL" id="UINC01116127">
    <property type="protein sequence ID" value="SVC87651.1"/>
    <property type="molecule type" value="Genomic_DNA"/>
</dbReference>
<proteinExistence type="predicted"/>
<dbReference type="AlphaFoldDB" id="A0A382QTK4"/>
<protein>
    <submittedName>
        <fullName evidence="1">Uncharacterized protein</fullName>
    </submittedName>
</protein>
<reference evidence="1" key="1">
    <citation type="submission" date="2018-05" db="EMBL/GenBank/DDBJ databases">
        <authorList>
            <person name="Lanie J.A."/>
            <person name="Ng W.-L."/>
            <person name="Kazmierczak K.M."/>
            <person name="Andrzejewski T.M."/>
            <person name="Davidsen T.M."/>
            <person name="Wayne K.J."/>
            <person name="Tettelin H."/>
            <person name="Glass J.I."/>
            <person name="Rusch D."/>
            <person name="Podicherti R."/>
            <person name="Tsui H.-C.T."/>
            <person name="Winkler M.E."/>
        </authorList>
    </citation>
    <scope>NUCLEOTIDE SEQUENCE</scope>
</reference>
<feature type="non-terminal residue" evidence="1">
    <location>
        <position position="1"/>
    </location>
</feature>
<evidence type="ECO:0000313" key="1">
    <source>
        <dbReference type="EMBL" id="SVC87651.1"/>
    </source>
</evidence>
<feature type="non-terminal residue" evidence="1">
    <location>
        <position position="181"/>
    </location>
</feature>
<name>A0A382QTK4_9ZZZZ</name>
<sequence>VLALGLAACAGRVPGRDTVPVEFRAPSEPDAEVLPLLQNVTVLGVVSETNIEPQRSVDIERIMGRLSDATARGLSNLPHRRVVSQDEIRWHFKDVVLDSAHVFSDSVLLQMQQELELDALVHVSLRGMEAHMTPVSPGPHGSAVHAPGVNLTVELELTLINLETGDRWTQRGKRSSWERVQ</sequence>
<accession>A0A382QTK4</accession>
<gene>
    <name evidence="1" type="ORF">METZ01_LOCUS340505</name>
</gene>
<organism evidence="1">
    <name type="scientific">marine metagenome</name>
    <dbReference type="NCBI Taxonomy" id="408172"/>
    <lineage>
        <taxon>unclassified sequences</taxon>
        <taxon>metagenomes</taxon>
        <taxon>ecological metagenomes</taxon>
    </lineage>
</organism>